<gene>
    <name evidence="2" type="ORF">NDU88_004475</name>
</gene>
<feature type="region of interest" description="Disordered" evidence="1">
    <location>
        <begin position="41"/>
        <end position="79"/>
    </location>
</feature>
<accession>A0AAV7LR32</accession>
<evidence type="ECO:0000313" key="2">
    <source>
        <dbReference type="EMBL" id="KAJ1091348.1"/>
    </source>
</evidence>
<sequence>MARYVDNDDAPMERVDSIGVSDPGHCGRVLSLRKTKYLEDMGSRTDEELGTWPDNRMEESADKNNGMDLEDTYKNRAKR</sequence>
<dbReference type="Proteomes" id="UP001066276">
    <property type="component" value="Chromosome 11"/>
</dbReference>
<feature type="region of interest" description="Disordered" evidence="1">
    <location>
        <begin position="1"/>
        <end position="22"/>
    </location>
</feature>
<protein>
    <submittedName>
        <fullName evidence="2">Uncharacterized protein</fullName>
    </submittedName>
</protein>
<evidence type="ECO:0000313" key="3">
    <source>
        <dbReference type="Proteomes" id="UP001066276"/>
    </source>
</evidence>
<evidence type="ECO:0000256" key="1">
    <source>
        <dbReference type="SAM" id="MobiDB-lite"/>
    </source>
</evidence>
<dbReference type="AlphaFoldDB" id="A0AAV7LR32"/>
<keyword evidence="3" id="KW-1185">Reference proteome</keyword>
<dbReference type="EMBL" id="JANPWB010000015">
    <property type="protein sequence ID" value="KAJ1091348.1"/>
    <property type="molecule type" value="Genomic_DNA"/>
</dbReference>
<reference evidence="2" key="1">
    <citation type="journal article" date="2022" name="bioRxiv">
        <title>Sequencing and chromosome-scale assembly of the giantPleurodeles waltlgenome.</title>
        <authorList>
            <person name="Brown T."/>
            <person name="Elewa A."/>
            <person name="Iarovenko S."/>
            <person name="Subramanian E."/>
            <person name="Araus A.J."/>
            <person name="Petzold A."/>
            <person name="Susuki M."/>
            <person name="Suzuki K.-i.T."/>
            <person name="Hayashi T."/>
            <person name="Toyoda A."/>
            <person name="Oliveira C."/>
            <person name="Osipova E."/>
            <person name="Leigh N.D."/>
            <person name="Simon A."/>
            <person name="Yun M.H."/>
        </authorList>
    </citation>
    <scope>NUCLEOTIDE SEQUENCE</scope>
    <source>
        <strain evidence="2">20211129_DDA</strain>
        <tissue evidence="2">Liver</tissue>
    </source>
</reference>
<name>A0AAV7LR32_PLEWA</name>
<proteinExistence type="predicted"/>
<organism evidence="2 3">
    <name type="scientific">Pleurodeles waltl</name>
    <name type="common">Iberian ribbed newt</name>
    <dbReference type="NCBI Taxonomy" id="8319"/>
    <lineage>
        <taxon>Eukaryota</taxon>
        <taxon>Metazoa</taxon>
        <taxon>Chordata</taxon>
        <taxon>Craniata</taxon>
        <taxon>Vertebrata</taxon>
        <taxon>Euteleostomi</taxon>
        <taxon>Amphibia</taxon>
        <taxon>Batrachia</taxon>
        <taxon>Caudata</taxon>
        <taxon>Salamandroidea</taxon>
        <taxon>Salamandridae</taxon>
        <taxon>Pleurodelinae</taxon>
        <taxon>Pleurodeles</taxon>
    </lineage>
</organism>
<comment type="caution">
    <text evidence="2">The sequence shown here is derived from an EMBL/GenBank/DDBJ whole genome shotgun (WGS) entry which is preliminary data.</text>
</comment>